<reference evidence="2" key="1">
    <citation type="submission" date="2021-01" db="EMBL/GenBank/DDBJ databases">
        <title>Whole genome shotgun sequence of Planobispora takensis NBRC 109077.</title>
        <authorList>
            <person name="Komaki H."/>
            <person name="Tamura T."/>
        </authorList>
    </citation>
    <scope>NUCLEOTIDE SEQUENCE</scope>
    <source>
        <strain evidence="2">NBRC 109077</strain>
    </source>
</reference>
<dbReference type="CDD" id="cd07043">
    <property type="entry name" value="STAS_anti-anti-sigma_factors"/>
    <property type="match status" value="1"/>
</dbReference>
<dbReference type="Pfam" id="PF13466">
    <property type="entry name" value="STAS_2"/>
    <property type="match status" value="1"/>
</dbReference>
<dbReference type="PROSITE" id="PS50801">
    <property type="entry name" value="STAS"/>
    <property type="match status" value="1"/>
</dbReference>
<protein>
    <recommendedName>
        <fullName evidence="1">STAS domain-containing protein</fullName>
    </recommendedName>
</protein>
<keyword evidence="3" id="KW-1185">Reference proteome</keyword>
<dbReference type="GO" id="GO:0043856">
    <property type="term" value="F:anti-sigma factor antagonist activity"/>
    <property type="evidence" value="ECO:0007669"/>
    <property type="project" value="TreeGrafter"/>
</dbReference>
<dbReference type="EMBL" id="BOOK01000048">
    <property type="protein sequence ID" value="GII04272.1"/>
    <property type="molecule type" value="Genomic_DNA"/>
</dbReference>
<dbReference type="PANTHER" id="PTHR33495:SF2">
    <property type="entry name" value="ANTI-SIGMA FACTOR ANTAGONIST TM_1081-RELATED"/>
    <property type="match status" value="1"/>
</dbReference>
<comment type="caution">
    <text evidence="2">The sequence shown here is derived from an EMBL/GenBank/DDBJ whole genome shotgun (WGS) entry which is preliminary data.</text>
</comment>
<evidence type="ECO:0000313" key="3">
    <source>
        <dbReference type="Proteomes" id="UP000634476"/>
    </source>
</evidence>
<name>A0A8J3T311_9ACTN</name>
<dbReference type="Proteomes" id="UP000634476">
    <property type="component" value="Unassembled WGS sequence"/>
</dbReference>
<proteinExistence type="predicted"/>
<dbReference type="PANTHER" id="PTHR33495">
    <property type="entry name" value="ANTI-SIGMA FACTOR ANTAGONIST TM_1081-RELATED-RELATED"/>
    <property type="match status" value="1"/>
</dbReference>
<dbReference type="SUPFAM" id="SSF52091">
    <property type="entry name" value="SpoIIaa-like"/>
    <property type="match status" value="1"/>
</dbReference>
<feature type="domain" description="STAS" evidence="1">
    <location>
        <begin position="12"/>
        <end position="111"/>
    </location>
</feature>
<organism evidence="2 3">
    <name type="scientific">Planobispora takensis</name>
    <dbReference type="NCBI Taxonomy" id="1367882"/>
    <lineage>
        <taxon>Bacteria</taxon>
        <taxon>Bacillati</taxon>
        <taxon>Actinomycetota</taxon>
        <taxon>Actinomycetes</taxon>
        <taxon>Streptosporangiales</taxon>
        <taxon>Streptosporangiaceae</taxon>
        <taxon>Planobispora</taxon>
    </lineage>
</organism>
<evidence type="ECO:0000259" key="1">
    <source>
        <dbReference type="PROSITE" id="PS50801"/>
    </source>
</evidence>
<dbReference type="InterPro" id="IPR058548">
    <property type="entry name" value="MlaB-like_STAS"/>
</dbReference>
<evidence type="ECO:0000313" key="2">
    <source>
        <dbReference type="EMBL" id="GII04272.1"/>
    </source>
</evidence>
<dbReference type="Gene3D" id="3.30.750.24">
    <property type="entry name" value="STAS domain"/>
    <property type="match status" value="1"/>
</dbReference>
<dbReference type="AlphaFoldDB" id="A0A8J3T311"/>
<dbReference type="InterPro" id="IPR036513">
    <property type="entry name" value="STAS_dom_sf"/>
</dbReference>
<sequence length="111" mass="11877">MIVITSRETGRGTTEIAVRGDLDSVAAGELRRVLLGAGPAAVELDLSQVEFLDCAGARTLLWADGHLRAMNGTLTVVRPSRLVMRMLRLVEFDRYLSIEKVVGAGSPAPGD</sequence>
<gene>
    <name evidence="2" type="ORF">Pta02_62800</name>
</gene>
<accession>A0A8J3T311</accession>
<dbReference type="InterPro" id="IPR002645">
    <property type="entry name" value="STAS_dom"/>
</dbReference>
<dbReference type="RefSeq" id="WP_203878528.1">
    <property type="nucleotide sequence ID" value="NZ_BOOK01000048.1"/>
</dbReference>